<sequence length="168" mass="19923">MVHENFSIRTTNGEDLIKSLYEVYPDMFSIKLHHGGYFTSVPGRMYLNGKVNFVDMLDAKNFCLDGLALVMKDLGYDNREPIYYHFLPPERDLNFSIKALEDDDDVLKFMEYVGENKFDIDTYTEHEKHENIDMLKFIKYDDIIKFHPFYNTQVDDTNELENKVEMTM</sequence>
<comment type="caution">
    <text evidence="2">The sequence shown here is derived from an EMBL/GenBank/DDBJ whole genome shotgun (WGS) entry which is preliminary data.</text>
</comment>
<accession>A0AAD8NQF6</accession>
<evidence type="ECO:0000313" key="3">
    <source>
        <dbReference type="Proteomes" id="UP001229421"/>
    </source>
</evidence>
<gene>
    <name evidence="2" type="ORF">QVD17_19830</name>
</gene>
<evidence type="ECO:0000313" key="2">
    <source>
        <dbReference type="EMBL" id="KAK1424500.1"/>
    </source>
</evidence>
<name>A0AAD8NQF6_TARER</name>
<keyword evidence="3" id="KW-1185">Reference proteome</keyword>
<dbReference type="Proteomes" id="UP001229421">
    <property type="component" value="Unassembled WGS sequence"/>
</dbReference>
<proteinExistence type="predicted"/>
<dbReference type="AlphaFoldDB" id="A0AAD8NQF6"/>
<protein>
    <recommendedName>
        <fullName evidence="1">PB1-like domain-containing protein</fullName>
    </recommendedName>
</protein>
<evidence type="ECO:0000259" key="1">
    <source>
        <dbReference type="Pfam" id="PF26130"/>
    </source>
</evidence>
<dbReference type="EMBL" id="JAUHHV010000005">
    <property type="protein sequence ID" value="KAK1424500.1"/>
    <property type="molecule type" value="Genomic_DNA"/>
</dbReference>
<dbReference type="InterPro" id="IPR058594">
    <property type="entry name" value="PB1-like_dom_pln"/>
</dbReference>
<feature type="domain" description="PB1-like" evidence="1">
    <location>
        <begin position="26"/>
        <end position="126"/>
    </location>
</feature>
<dbReference type="Pfam" id="PF26130">
    <property type="entry name" value="PB1-like"/>
    <property type="match status" value="1"/>
</dbReference>
<reference evidence="2" key="1">
    <citation type="journal article" date="2023" name="bioRxiv">
        <title>Improved chromosome-level genome assembly for marigold (Tagetes erecta).</title>
        <authorList>
            <person name="Jiang F."/>
            <person name="Yuan L."/>
            <person name="Wang S."/>
            <person name="Wang H."/>
            <person name="Xu D."/>
            <person name="Wang A."/>
            <person name="Fan W."/>
        </authorList>
    </citation>
    <scope>NUCLEOTIDE SEQUENCE</scope>
    <source>
        <strain evidence="2">WSJ</strain>
        <tissue evidence="2">Leaf</tissue>
    </source>
</reference>
<organism evidence="2 3">
    <name type="scientific">Tagetes erecta</name>
    <name type="common">African marigold</name>
    <dbReference type="NCBI Taxonomy" id="13708"/>
    <lineage>
        <taxon>Eukaryota</taxon>
        <taxon>Viridiplantae</taxon>
        <taxon>Streptophyta</taxon>
        <taxon>Embryophyta</taxon>
        <taxon>Tracheophyta</taxon>
        <taxon>Spermatophyta</taxon>
        <taxon>Magnoliopsida</taxon>
        <taxon>eudicotyledons</taxon>
        <taxon>Gunneridae</taxon>
        <taxon>Pentapetalae</taxon>
        <taxon>asterids</taxon>
        <taxon>campanulids</taxon>
        <taxon>Asterales</taxon>
        <taxon>Asteraceae</taxon>
        <taxon>Asteroideae</taxon>
        <taxon>Heliantheae alliance</taxon>
        <taxon>Tageteae</taxon>
        <taxon>Tagetes</taxon>
    </lineage>
</organism>